<protein>
    <submittedName>
        <fullName evidence="1">Uncharacterized protein</fullName>
    </submittedName>
</protein>
<evidence type="ECO:0000313" key="2">
    <source>
        <dbReference type="Proteomes" id="UP000309997"/>
    </source>
</evidence>
<dbReference type="Proteomes" id="UP000309997">
    <property type="component" value="Unassembled WGS sequence"/>
</dbReference>
<organism evidence="1 2">
    <name type="scientific">Populus alba</name>
    <name type="common">White poplar</name>
    <dbReference type="NCBI Taxonomy" id="43335"/>
    <lineage>
        <taxon>Eukaryota</taxon>
        <taxon>Viridiplantae</taxon>
        <taxon>Streptophyta</taxon>
        <taxon>Embryophyta</taxon>
        <taxon>Tracheophyta</taxon>
        <taxon>Spermatophyta</taxon>
        <taxon>Magnoliopsida</taxon>
        <taxon>eudicotyledons</taxon>
        <taxon>Gunneridae</taxon>
        <taxon>Pentapetalae</taxon>
        <taxon>rosids</taxon>
        <taxon>fabids</taxon>
        <taxon>Malpighiales</taxon>
        <taxon>Salicaceae</taxon>
        <taxon>Saliceae</taxon>
        <taxon>Populus</taxon>
    </lineage>
</organism>
<sequence length="52" mass="5266">MTPNINPHPYPIATAFHPNPSSNNVESSPAINFDGGNGGASPLLHSSGIGNP</sequence>
<comment type="caution">
    <text evidence="1">The sequence shown here is derived from an EMBL/GenBank/DDBJ whole genome shotgun (WGS) entry which is preliminary data.</text>
</comment>
<name>A0ACC4B885_POPAL</name>
<evidence type="ECO:0000313" key="1">
    <source>
        <dbReference type="EMBL" id="KAL3574725.1"/>
    </source>
</evidence>
<feature type="non-terminal residue" evidence="1">
    <location>
        <position position="52"/>
    </location>
</feature>
<proteinExistence type="predicted"/>
<accession>A0ACC4B885</accession>
<gene>
    <name evidence="1" type="ORF">D5086_022826</name>
</gene>
<dbReference type="EMBL" id="RCHU02000012">
    <property type="protein sequence ID" value="KAL3574725.1"/>
    <property type="molecule type" value="Genomic_DNA"/>
</dbReference>
<keyword evidence="2" id="KW-1185">Reference proteome</keyword>
<reference evidence="1 2" key="1">
    <citation type="journal article" date="2024" name="Plant Biotechnol. J.">
        <title>Genome and CRISPR/Cas9 system of a widespread forest tree (Populus alba) in the world.</title>
        <authorList>
            <person name="Liu Y.J."/>
            <person name="Jiang P.F."/>
            <person name="Han X.M."/>
            <person name="Li X.Y."/>
            <person name="Wang H.M."/>
            <person name="Wang Y.J."/>
            <person name="Wang X.X."/>
            <person name="Zeng Q.Y."/>
        </authorList>
    </citation>
    <scope>NUCLEOTIDE SEQUENCE [LARGE SCALE GENOMIC DNA]</scope>
    <source>
        <strain evidence="2">cv. PAL-ZL1</strain>
    </source>
</reference>